<evidence type="ECO:0000256" key="2">
    <source>
        <dbReference type="ARBA" id="ARBA00022552"/>
    </source>
</evidence>
<feature type="binding site" evidence="6">
    <location>
        <begin position="131"/>
        <end position="132"/>
    </location>
    <ligand>
        <name>S-adenosyl-L-methionine</name>
        <dbReference type="ChEBI" id="CHEBI:59789"/>
    </ligand>
</feature>
<evidence type="ECO:0000313" key="9">
    <source>
        <dbReference type="Proteomes" id="UP000093943"/>
    </source>
</evidence>
<protein>
    <recommendedName>
        <fullName evidence="6">Ribosomal RNA small subunit methyltransferase G</fullName>
        <ecNumber evidence="6">2.1.1.-</ecNumber>
    </recommendedName>
    <alternativeName>
        <fullName evidence="6">16S rRNA 7-methylguanosine methyltransferase</fullName>
        <shortName evidence="6">16S rRNA m7G methyltransferase</shortName>
    </alternativeName>
</protein>
<dbReference type="SUPFAM" id="SSF53335">
    <property type="entry name" value="S-adenosyl-L-methionine-dependent methyltransferases"/>
    <property type="match status" value="1"/>
</dbReference>
<comment type="caution">
    <text evidence="6">Lacks conserved residue(s) required for the propagation of feature annotation.</text>
</comment>
<organism evidence="8 9">
    <name type="scientific">Mycolicibacter sinensis (strain JDM601)</name>
    <name type="common">Mycobacterium sinense</name>
    <dbReference type="NCBI Taxonomy" id="875328"/>
    <lineage>
        <taxon>Bacteria</taxon>
        <taxon>Bacillati</taxon>
        <taxon>Actinomycetota</taxon>
        <taxon>Actinomycetes</taxon>
        <taxon>Mycobacteriales</taxon>
        <taxon>Mycobacteriaceae</taxon>
        <taxon>Mycolicibacter</taxon>
    </lineage>
</organism>
<keyword evidence="2 6" id="KW-0698">rRNA processing</keyword>
<dbReference type="Pfam" id="PF02527">
    <property type="entry name" value="GidB"/>
    <property type="match status" value="1"/>
</dbReference>
<comment type="caution">
    <text evidence="8">The sequence shown here is derived from an EMBL/GenBank/DDBJ whole genome shotgun (WGS) entry which is preliminary data.</text>
</comment>
<feature type="binding site" evidence="6">
    <location>
        <position position="85"/>
    </location>
    <ligand>
        <name>S-adenosyl-L-methionine</name>
        <dbReference type="ChEBI" id="CHEBI:59789"/>
    </ligand>
</feature>
<keyword evidence="3 6" id="KW-0489">Methyltransferase</keyword>
<evidence type="ECO:0000256" key="4">
    <source>
        <dbReference type="ARBA" id="ARBA00022679"/>
    </source>
</evidence>
<feature type="region of interest" description="Disordered" evidence="7">
    <location>
        <begin position="220"/>
        <end position="243"/>
    </location>
</feature>
<dbReference type="Gene3D" id="3.40.50.150">
    <property type="entry name" value="Vaccinia Virus protein VP39"/>
    <property type="match status" value="1"/>
</dbReference>
<dbReference type="InterPro" id="IPR029063">
    <property type="entry name" value="SAM-dependent_MTases_sf"/>
</dbReference>
<dbReference type="EC" id="2.1.1.-" evidence="6"/>
<evidence type="ECO:0000313" key="8">
    <source>
        <dbReference type="EMBL" id="OBI34310.1"/>
    </source>
</evidence>
<dbReference type="GO" id="GO:0005829">
    <property type="term" value="C:cytosol"/>
    <property type="evidence" value="ECO:0007669"/>
    <property type="project" value="TreeGrafter"/>
</dbReference>
<dbReference type="RefSeq" id="WP_064920002.1">
    <property type="nucleotide sequence ID" value="NZ_LZJK01000017.1"/>
</dbReference>
<keyword evidence="5 6" id="KW-0949">S-adenosyl-L-methionine</keyword>
<comment type="subcellular location">
    <subcellularLocation>
        <location evidence="6">Cytoplasm</location>
    </subcellularLocation>
</comment>
<gene>
    <name evidence="6" type="primary">rsmG</name>
    <name evidence="8" type="ORF">A5710_11775</name>
</gene>
<dbReference type="PIRSF" id="PIRSF003078">
    <property type="entry name" value="GidB"/>
    <property type="match status" value="1"/>
</dbReference>
<evidence type="ECO:0000256" key="6">
    <source>
        <dbReference type="HAMAP-Rule" id="MF_00074"/>
    </source>
</evidence>
<dbReference type="OrthoDB" id="9808773at2"/>
<feature type="compositionally biased region" description="Basic residues" evidence="7">
    <location>
        <begin position="226"/>
        <end position="243"/>
    </location>
</feature>
<dbReference type="Proteomes" id="UP000093943">
    <property type="component" value="Unassembled WGS sequence"/>
</dbReference>
<dbReference type="GO" id="GO:0070043">
    <property type="term" value="F:rRNA (guanine-N7-)-methyltransferase activity"/>
    <property type="evidence" value="ECO:0007669"/>
    <property type="project" value="UniProtKB-UniRule"/>
</dbReference>
<proteinExistence type="inferred from homology"/>
<evidence type="ECO:0000256" key="5">
    <source>
        <dbReference type="ARBA" id="ARBA00022691"/>
    </source>
</evidence>
<dbReference type="AlphaFoldDB" id="A0A1A2P260"/>
<accession>A0A1A2P260</accession>
<feature type="binding site" evidence="6">
    <location>
        <position position="149"/>
    </location>
    <ligand>
        <name>S-adenosyl-L-methionine</name>
        <dbReference type="ChEBI" id="CHEBI:59789"/>
    </ligand>
</feature>
<dbReference type="CDD" id="cd02440">
    <property type="entry name" value="AdoMet_MTases"/>
    <property type="match status" value="1"/>
</dbReference>
<keyword evidence="4 6" id="KW-0808">Transferase</keyword>
<name>A0A1A2P260_MYCSD</name>
<feature type="binding site" evidence="6">
    <location>
        <position position="80"/>
    </location>
    <ligand>
        <name>S-adenosyl-L-methionine</name>
        <dbReference type="ChEBI" id="CHEBI:59789"/>
    </ligand>
</feature>
<dbReference type="PANTHER" id="PTHR31760">
    <property type="entry name" value="S-ADENOSYL-L-METHIONINE-DEPENDENT METHYLTRANSFERASES SUPERFAMILY PROTEIN"/>
    <property type="match status" value="1"/>
</dbReference>
<sequence>MFHVKHVGGTPAPAPPEAAADVFSDRLGTARRYAELLTGPGVERGLLGPREVDRLWDRHILNSAALGELLDADERVADIGSGAGLPGIPLAIARPDLQVVLVEPLLRRSEFLREAVEELALGNVAVVRGRAEDRAVRDEFGERDAVVSRAVASLDKISRWSLPLLRMNGRMLAMKGERAQGEVEEHRRVMIGLGANDVRVVRCGVNYLTPPATVVMALRGEPKTARDRRRTGSPPRRATRRPT</sequence>
<dbReference type="PANTHER" id="PTHR31760:SF0">
    <property type="entry name" value="S-ADENOSYL-L-METHIONINE-DEPENDENT METHYLTRANSFERASES SUPERFAMILY PROTEIN"/>
    <property type="match status" value="1"/>
</dbReference>
<comment type="similarity">
    <text evidence="6">Belongs to the methyltransferase superfamily. RNA methyltransferase RsmG family.</text>
</comment>
<dbReference type="InterPro" id="IPR003682">
    <property type="entry name" value="rRNA_ssu_MeTfrase_G"/>
</dbReference>
<reference evidence="9" key="1">
    <citation type="submission" date="2016-06" db="EMBL/GenBank/DDBJ databases">
        <authorList>
            <person name="Sutton G."/>
            <person name="Brinkac L."/>
            <person name="Sanka R."/>
            <person name="Adams M."/>
            <person name="Lau E."/>
            <person name="Sam S."/>
            <person name="Sreng N."/>
            <person name="Him V."/>
            <person name="Kerleguer A."/>
            <person name="Cheng S."/>
        </authorList>
    </citation>
    <scope>NUCLEOTIDE SEQUENCE [LARGE SCALE GENOMIC DNA]</scope>
    <source>
        <strain evidence="9">E1876</strain>
    </source>
</reference>
<evidence type="ECO:0000256" key="3">
    <source>
        <dbReference type="ARBA" id="ARBA00022603"/>
    </source>
</evidence>
<evidence type="ECO:0000256" key="7">
    <source>
        <dbReference type="SAM" id="MobiDB-lite"/>
    </source>
</evidence>
<evidence type="ECO:0000256" key="1">
    <source>
        <dbReference type="ARBA" id="ARBA00022490"/>
    </source>
</evidence>
<dbReference type="HAMAP" id="MF_00074">
    <property type="entry name" value="16SrRNA_methyltr_G"/>
    <property type="match status" value="1"/>
</dbReference>
<keyword evidence="1 6" id="KW-0963">Cytoplasm</keyword>
<dbReference type="NCBIfam" id="TIGR00138">
    <property type="entry name" value="rsmG_gidB"/>
    <property type="match status" value="1"/>
</dbReference>
<dbReference type="EMBL" id="LZKG01000005">
    <property type="protein sequence ID" value="OBI34310.1"/>
    <property type="molecule type" value="Genomic_DNA"/>
</dbReference>
<comment type="function">
    <text evidence="6">Specifically methylates the N7 position of a guanine in 16S rRNA.</text>
</comment>